<evidence type="ECO:0000259" key="8">
    <source>
        <dbReference type="PROSITE" id="PS50929"/>
    </source>
</evidence>
<evidence type="ECO:0000256" key="2">
    <source>
        <dbReference type="ARBA" id="ARBA00022692"/>
    </source>
</evidence>
<dbReference type="Gene3D" id="1.20.1560.10">
    <property type="entry name" value="ABC transporter type 1, transmembrane domain"/>
    <property type="match status" value="1"/>
</dbReference>
<keyword evidence="9" id="KW-1185">Reference proteome</keyword>
<evidence type="ECO:0000256" key="6">
    <source>
        <dbReference type="ARBA" id="ARBA00023136"/>
    </source>
</evidence>
<keyword evidence="3" id="KW-0547">Nucleotide-binding</keyword>
<evidence type="ECO:0000256" key="7">
    <source>
        <dbReference type="SAM" id="Phobius"/>
    </source>
</evidence>
<name>A0ABM4GHR4_DROKI</name>
<evidence type="ECO:0000256" key="5">
    <source>
        <dbReference type="ARBA" id="ARBA00022989"/>
    </source>
</evidence>
<protein>
    <submittedName>
        <fullName evidence="10">Probable multidrug resistance-associated protein lethal(2)03659</fullName>
    </submittedName>
</protein>
<evidence type="ECO:0000256" key="1">
    <source>
        <dbReference type="ARBA" id="ARBA00022448"/>
    </source>
</evidence>
<dbReference type="InterPro" id="IPR050173">
    <property type="entry name" value="ABC_transporter_C-like"/>
</dbReference>
<feature type="transmembrane region" description="Helical" evidence="7">
    <location>
        <begin position="86"/>
        <end position="108"/>
    </location>
</feature>
<dbReference type="Proteomes" id="UP001652661">
    <property type="component" value="Chromosome 2L"/>
</dbReference>
<dbReference type="Pfam" id="PF00664">
    <property type="entry name" value="ABC_membrane"/>
    <property type="match status" value="1"/>
</dbReference>
<dbReference type="PROSITE" id="PS50929">
    <property type="entry name" value="ABC_TM1F"/>
    <property type="match status" value="1"/>
</dbReference>
<sequence length="231" mass="26416">MESSKTKTVLENPKLRANFLSVLTFWYTIPVFIKGLKRTLNIKDLYRTMKEHQSEPLGKNLYDSWEREIKSSGGKPSLVRALLREFGWHFGFFGFVLLVGEVGLRTIQPFILLKFISYFTYGLESIETAYLYAGGLILSTWLNVIFRHPTMCGLWNLSFRARVSLSSMIYRKSLRLSTTALGAATSGHVVNLISNDVSRLDSNILFTHFLWIGPLQTVLVTYLMYLQVIGI</sequence>
<keyword evidence="1" id="KW-0813">Transport</keyword>
<dbReference type="InterPro" id="IPR011527">
    <property type="entry name" value="ABC1_TM_dom"/>
</dbReference>
<dbReference type="PANTHER" id="PTHR24223">
    <property type="entry name" value="ATP-BINDING CASSETTE SUB-FAMILY C"/>
    <property type="match status" value="1"/>
</dbReference>
<feature type="transmembrane region" description="Helical" evidence="7">
    <location>
        <begin position="128"/>
        <end position="146"/>
    </location>
</feature>
<reference evidence="10" key="2">
    <citation type="submission" date="2025-08" db="UniProtKB">
        <authorList>
            <consortium name="RefSeq"/>
        </authorList>
    </citation>
    <scope>IDENTIFICATION</scope>
    <source>
        <strain evidence="10">14028-0561.14</strain>
        <tissue evidence="10">Whole fly</tissue>
    </source>
</reference>
<feature type="transmembrane region" description="Helical" evidence="7">
    <location>
        <begin position="15"/>
        <end position="33"/>
    </location>
</feature>
<keyword evidence="5 7" id="KW-1133">Transmembrane helix</keyword>
<gene>
    <name evidence="10" type="primary">LOC138928673</name>
</gene>
<reference evidence="9" key="1">
    <citation type="submission" date="2025-05" db="UniProtKB">
        <authorList>
            <consortium name="RefSeq"/>
        </authorList>
    </citation>
    <scope>NUCLEOTIDE SEQUENCE [LARGE SCALE GENOMIC DNA]</scope>
    <source>
        <strain evidence="9">14028-0561.14</strain>
    </source>
</reference>
<feature type="transmembrane region" description="Helical" evidence="7">
    <location>
        <begin position="205"/>
        <end position="225"/>
    </location>
</feature>
<dbReference type="SUPFAM" id="SSF90123">
    <property type="entry name" value="ABC transporter transmembrane region"/>
    <property type="match status" value="1"/>
</dbReference>
<evidence type="ECO:0000313" key="9">
    <source>
        <dbReference type="Proteomes" id="UP001652661"/>
    </source>
</evidence>
<keyword evidence="4" id="KW-0067">ATP-binding</keyword>
<evidence type="ECO:0000256" key="4">
    <source>
        <dbReference type="ARBA" id="ARBA00022840"/>
    </source>
</evidence>
<dbReference type="GeneID" id="138928673"/>
<evidence type="ECO:0000313" key="10">
    <source>
        <dbReference type="RefSeq" id="XP_070142244.1"/>
    </source>
</evidence>
<dbReference type="PANTHER" id="PTHR24223:SF448">
    <property type="entry name" value="FI20146P1-RELATED"/>
    <property type="match status" value="1"/>
</dbReference>
<organism evidence="9 10">
    <name type="scientific">Drosophila kikkawai</name>
    <name type="common">Fruit fly</name>
    <dbReference type="NCBI Taxonomy" id="30033"/>
    <lineage>
        <taxon>Eukaryota</taxon>
        <taxon>Metazoa</taxon>
        <taxon>Ecdysozoa</taxon>
        <taxon>Arthropoda</taxon>
        <taxon>Hexapoda</taxon>
        <taxon>Insecta</taxon>
        <taxon>Pterygota</taxon>
        <taxon>Neoptera</taxon>
        <taxon>Endopterygota</taxon>
        <taxon>Diptera</taxon>
        <taxon>Brachycera</taxon>
        <taxon>Muscomorpha</taxon>
        <taxon>Ephydroidea</taxon>
        <taxon>Drosophilidae</taxon>
        <taxon>Drosophila</taxon>
        <taxon>Sophophora</taxon>
    </lineage>
</organism>
<dbReference type="InterPro" id="IPR036640">
    <property type="entry name" value="ABC1_TM_sf"/>
</dbReference>
<accession>A0ABM4GHR4</accession>
<keyword evidence="2 7" id="KW-0812">Transmembrane</keyword>
<proteinExistence type="predicted"/>
<keyword evidence="6 7" id="KW-0472">Membrane</keyword>
<evidence type="ECO:0000256" key="3">
    <source>
        <dbReference type="ARBA" id="ARBA00022741"/>
    </source>
</evidence>
<feature type="domain" description="ABC transmembrane type-1" evidence="8">
    <location>
        <begin position="92"/>
        <end position="231"/>
    </location>
</feature>
<dbReference type="RefSeq" id="XP_070142244.1">
    <property type="nucleotide sequence ID" value="XM_070286143.1"/>
</dbReference>